<dbReference type="Proteomes" id="UP000185779">
    <property type="component" value="Unassembled WGS sequence"/>
</dbReference>
<evidence type="ECO:0000256" key="1">
    <source>
        <dbReference type="ARBA" id="ARBA00022801"/>
    </source>
</evidence>
<keyword evidence="1" id="KW-0378">Hydrolase</keyword>
<dbReference type="NCBIfam" id="NF002598">
    <property type="entry name" value="PRK02253.1"/>
    <property type="match status" value="1"/>
</dbReference>
<dbReference type="EMBL" id="LYOR01000003">
    <property type="protein sequence ID" value="OFV66280.1"/>
    <property type="molecule type" value="Genomic_DNA"/>
</dbReference>
<dbReference type="AlphaFoldDB" id="A0A1F2P4V9"/>
<evidence type="ECO:0000313" key="4">
    <source>
        <dbReference type="Proteomes" id="UP000185779"/>
    </source>
</evidence>
<proteinExistence type="predicted"/>
<dbReference type="InterPro" id="IPR036157">
    <property type="entry name" value="dUTPase-like_sf"/>
</dbReference>
<keyword evidence="4" id="KW-1185">Reference proteome</keyword>
<dbReference type="PANTHER" id="PTHR42680">
    <property type="entry name" value="DCTP DEAMINASE"/>
    <property type="match status" value="1"/>
</dbReference>
<dbReference type="CDD" id="cd07557">
    <property type="entry name" value="trimeric_dUTPase"/>
    <property type="match status" value="1"/>
</dbReference>
<dbReference type="InterPro" id="IPR033704">
    <property type="entry name" value="dUTPase_trimeric"/>
</dbReference>
<keyword evidence="2" id="KW-0546">Nucleotide metabolism</keyword>
<gene>
    <name evidence="3" type="ORF">SBU_000822</name>
</gene>
<organism evidence="3 4">
    <name type="scientific">Candidatus Syntropharchaeum butanivorans</name>
    <dbReference type="NCBI Taxonomy" id="1839936"/>
    <lineage>
        <taxon>Archaea</taxon>
        <taxon>Methanobacteriati</taxon>
        <taxon>Methanobacteriota</taxon>
        <taxon>Stenosarchaea group</taxon>
        <taxon>Methanomicrobia</taxon>
        <taxon>Methanosarcinales</taxon>
        <taxon>ANME-2 cluster</taxon>
        <taxon>Candidatus Syntropharchaeum</taxon>
    </lineage>
</organism>
<dbReference type="Gene3D" id="2.70.40.10">
    <property type="match status" value="1"/>
</dbReference>
<dbReference type="PATRIC" id="fig|1839936.3.peg.831"/>
<protein>
    <submittedName>
        <fullName evidence="3">Deoxyuridine 5'-triphosphate nucleotidohydrolase</fullName>
    </submittedName>
</protein>
<dbReference type="GO" id="GO:0006229">
    <property type="term" value="P:dUTP biosynthetic process"/>
    <property type="evidence" value="ECO:0007669"/>
    <property type="project" value="InterPro"/>
</dbReference>
<dbReference type="GO" id="GO:0008829">
    <property type="term" value="F:dCTP deaminase activity"/>
    <property type="evidence" value="ECO:0007669"/>
    <property type="project" value="InterPro"/>
</dbReference>
<dbReference type="STRING" id="1839936.SBU_000822"/>
<accession>A0A1F2P4V9</accession>
<dbReference type="PANTHER" id="PTHR42680:SF1">
    <property type="entry name" value="DEOXYURIDINE 5'-TRIPHOSPHATE NUCLEOTIDOHYDROLASE"/>
    <property type="match status" value="1"/>
</dbReference>
<comment type="caution">
    <text evidence="3">The sequence shown here is derived from an EMBL/GenBank/DDBJ whole genome shotgun (WGS) entry which is preliminary data.</text>
</comment>
<dbReference type="InterPro" id="IPR011962">
    <property type="entry name" value="dCTP_deaminase"/>
</dbReference>
<sequence>MKGQEISPCRSKIYIMQDGTRVLSRSRLRELVKEMIDPDLQIQPNGVDLTLRAVEQIIDSGAIGFENKDRKISRSVRLEFDEDGWIKLEQGIYKVIFNEVVQIPHDCMAIGLPRSSLLRCGVTIETAVWDAGYMGRSEALLLVMNPAGFRMKKNARILQLVFLRLEERIEEDDGYKGTYQLENL</sequence>
<dbReference type="SUPFAM" id="SSF51283">
    <property type="entry name" value="dUTPase-like"/>
    <property type="match status" value="1"/>
</dbReference>
<evidence type="ECO:0000313" key="3">
    <source>
        <dbReference type="EMBL" id="OFV66280.1"/>
    </source>
</evidence>
<reference evidence="3" key="1">
    <citation type="submission" date="2016-05" db="EMBL/GenBank/DDBJ databases">
        <title>Microbial consortia oxidize butane by reversing methanogenesis.</title>
        <authorList>
            <person name="Laso-Perez R."/>
            <person name="Richter M."/>
            <person name="Wegener G."/>
            <person name="Musat F."/>
        </authorList>
    </citation>
    <scope>NUCLEOTIDE SEQUENCE [LARGE SCALE GENOMIC DNA]</scope>
    <source>
        <strain evidence="3">BOX1</strain>
    </source>
</reference>
<evidence type="ECO:0000256" key="2">
    <source>
        <dbReference type="ARBA" id="ARBA00023080"/>
    </source>
</evidence>
<dbReference type="Pfam" id="PF22769">
    <property type="entry name" value="DCD"/>
    <property type="match status" value="1"/>
</dbReference>
<name>A0A1F2P4V9_9EURY</name>